<accession>A0AAV9BKC8</accession>
<organism evidence="8 9">
    <name type="scientific">Acorus gramineus</name>
    <name type="common">Dwarf sweet flag</name>
    <dbReference type="NCBI Taxonomy" id="55184"/>
    <lineage>
        <taxon>Eukaryota</taxon>
        <taxon>Viridiplantae</taxon>
        <taxon>Streptophyta</taxon>
        <taxon>Embryophyta</taxon>
        <taxon>Tracheophyta</taxon>
        <taxon>Spermatophyta</taxon>
        <taxon>Magnoliopsida</taxon>
        <taxon>Liliopsida</taxon>
        <taxon>Acoraceae</taxon>
        <taxon>Acorus</taxon>
    </lineage>
</organism>
<dbReference type="EMBL" id="JAUJYN010000003">
    <property type="protein sequence ID" value="KAK1276368.1"/>
    <property type="molecule type" value="Genomic_DNA"/>
</dbReference>
<dbReference type="AlphaFoldDB" id="A0AAV9BKC8"/>
<sequence length="182" mass="20716">MVREVADVYTRTIFDIFQEEFVKSNSCSLNKIEDGTISKYRVVNGEDDSKIFTVTFHDSEKRVSCSCCKFEFSGVLCRHVLKVFSEVGIQTLPKEYILKRWTMSAKSSRQKAVALCCNDLCRDVIKYAEEGATSAVMYKIAKEALQKAFAEVIAAKKDVRLVEPSKHITIKVLVLIHWFVIS</sequence>
<keyword evidence="4 6" id="KW-0862">Zinc</keyword>
<evidence type="ECO:0000313" key="9">
    <source>
        <dbReference type="Proteomes" id="UP001179952"/>
    </source>
</evidence>
<keyword evidence="6" id="KW-0539">Nucleus</keyword>
<protein>
    <recommendedName>
        <fullName evidence="6">Protein FAR1-RELATED SEQUENCE</fullName>
    </recommendedName>
</protein>
<evidence type="ECO:0000256" key="1">
    <source>
        <dbReference type="ARBA" id="ARBA00005889"/>
    </source>
</evidence>
<evidence type="ECO:0000259" key="7">
    <source>
        <dbReference type="PROSITE" id="PS50966"/>
    </source>
</evidence>
<dbReference type="Proteomes" id="UP001179952">
    <property type="component" value="Unassembled WGS sequence"/>
</dbReference>
<comment type="caution">
    <text evidence="8">The sequence shown here is derived from an EMBL/GenBank/DDBJ whole genome shotgun (WGS) entry which is preliminary data.</text>
</comment>
<keyword evidence="9" id="KW-1185">Reference proteome</keyword>
<evidence type="ECO:0000256" key="2">
    <source>
        <dbReference type="ARBA" id="ARBA00022723"/>
    </source>
</evidence>
<comment type="function">
    <text evidence="6">Putative transcription activator involved in regulating light control of development.</text>
</comment>
<dbReference type="InterPro" id="IPR006564">
    <property type="entry name" value="Znf_PMZ"/>
</dbReference>
<dbReference type="Pfam" id="PF04434">
    <property type="entry name" value="SWIM"/>
    <property type="match status" value="1"/>
</dbReference>
<dbReference type="PANTHER" id="PTHR31669">
    <property type="entry name" value="PROTEIN FAR1-RELATED SEQUENCE 10-RELATED"/>
    <property type="match status" value="1"/>
</dbReference>
<dbReference type="InterPro" id="IPR031052">
    <property type="entry name" value="FHY3/FAR1"/>
</dbReference>
<evidence type="ECO:0000256" key="5">
    <source>
        <dbReference type="PROSITE-ProRule" id="PRU00325"/>
    </source>
</evidence>
<keyword evidence="3 5" id="KW-0863">Zinc-finger</keyword>
<evidence type="ECO:0000313" key="8">
    <source>
        <dbReference type="EMBL" id="KAK1276368.1"/>
    </source>
</evidence>
<dbReference type="GO" id="GO:0006355">
    <property type="term" value="P:regulation of DNA-templated transcription"/>
    <property type="evidence" value="ECO:0007669"/>
    <property type="project" value="UniProtKB-UniRule"/>
</dbReference>
<comment type="similarity">
    <text evidence="1 6">Belongs to the FHY3/FAR1 family.</text>
</comment>
<evidence type="ECO:0000256" key="4">
    <source>
        <dbReference type="ARBA" id="ARBA00022833"/>
    </source>
</evidence>
<gene>
    <name evidence="8" type="ORF">QJS04_geneDACA016779</name>
</gene>
<proteinExistence type="inferred from homology"/>
<feature type="domain" description="SWIM-type" evidence="7">
    <location>
        <begin position="52"/>
        <end position="88"/>
    </location>
</feature>
<dbReference type="PANTHER" id="PTHR31669:SF179">
    <property type="entry name" value="PROTEIN FAR1-RELATED SEQUENCE 5"/>
    <property type="match status" value="1"/>
</dbReference>
<name>A0AAV9BKC8_ACOGR</name>
<evidence type="ECO:0000256" key="6">
    <source>
        <dbReference type="RuleBase" id="RU367018"/>
    </source>
</evidence>
<reference evidence="8" key="2">
    <citation type="submission" date="2023-06" db="EMBL/GenBank/DDBJ databases">
        <authorList>
            <person name="Ma L."/>
            <person name="Liu K.-W."/>
            <person name="Li Z."/>
            <person name="Hsiao Y.-Y."/>
            <person name="Qi Y."/>
            <person name="Fu T."/>
            <person name="Tang G."/>
            <person name="Zhang D."/>
            <person name="Sun W.-H."/>
            <person name="Liu D.-K."/>
            <person name="Li Y."/>
            <person name="Chen G.-Z."/>
            <person name="Liu X.-D."/>
            <person name="Liao X.-Y."/>
            <person name="Jiang Y.-T."/>
            <person name="Yu X."/>
            <person name="Hao Y."/>
            <person name="Huang J."/>
            <person name="Zhao X.-W."/>
            <person name="Ke S."/>
            <person name="Chen Y.-Y."/>
            <person name="Wu W.-L."/>
            <person name="Hsu J.-L."/>
            <person name="Lin Y.-F."/>
            <person name="Huang M.-D."/>
            <person name="Li C.-Y."/>
            <person name="Huang L."/>
            <person name="Wang Z.-W."/>
            <person name="Zhao X."/>
            <person name="Zhong W.-Y."/>
            <person name="Peng D.-H."/>
            <person name="Ahmad S."/>
            <person name="Lan S."/>
            <person name="Zhang J.-S."/>
            <person name="Tsai W.-C."/>
            <person name="Van De Peer Y."/>
            <person name="Liu Z.-J."/>
        </authorList>
    </citation>
    <scope>NUCLEOTIDE SEQUENCE</scope>
    <source>
        <strain evidence="8">SCP</strain>
        <tissue evidence="8">Leaves</tissue>
    </source>
</reference>
<reference evidence="8" key="1">
    <citation type="journal article" date="2023" name="Nat. Commun.">
        <title>Diploid and tetraploid genomes of Acorus and the evolution of monocots.</title>
        <authorList>
            <person name="Ma L."/>
            <person name="Liu K.W."/>
            <person name="Li Z."/>
            <person name="Hsiao Y.Y."/>
            <person name="Qi Y."/>
            <person name="Fu T."/>
            <person name="Tang G.D."/>
            <person name="Zhang D."/>
            <person name="Sun W.H."/>
            <person name="Liu D.K."/>
            <person name="Li Y."/>
            <person name="Chen G.Z."/>
            <person name="Liu X.D."/>
            <person name="Liao X.Y."/>
            <person name="Jiang Y.T."/>
            <person name="Yu X."/>
            <person name="Hao Y."/>
            <person name="Huang J."/>
            <person name="Zhao X.W."/>
            <person name="Ke S."/>
            <person name="Chen Y.Y."/>
            <person name="Wu W.L."/>
            <person name="Hsu J.L."/>
            <person name="Lin Y.F."/>
            <person name="Huang M.D."/>
            <person name="Li C.Y."/>
            <person name="Huang L."/>
            <person name="Wang Z.W."/>
            <person name="Zhao X."/>
            <person name="Zhong W.Y."/>
            <person name="Peng D.H."/>
            <person name="Ahmad S."/>
            <person name="Lan S."/>
            <person name="Zhang J.S."/>
            <person name="Tsai W.C."/>
            <person name="Van de Peer Y."/>
            <person name="Liu Z.J."/>
        </authorList>
    </citation>
    <scope>NUCLEOTIDE SEQUENCE</scope>
    <source>
        <strain evidence="8">SCP</strain>
    </source>
</reference>
<dbReference type="PROSITE" id="PS50966">
    <property type="entry name" value="ZF_SWIM"/>
    <property type="match status" value="1"/>
</dbReference>
<dbReference type="InterPro" id="IPR007527">
    <property type="entry name" value="Znf_SWIM"/>
</dbReference>
<comment type="subcellular location">
    <subcellularLocation>
        <location evidence="6">Nucleus</location>
    </subcellularLocation>
</comment>
<dbReference type="GO" id="GO:0005634">
    <property type="term" value="C:nucleus"/>
    <property type="evidence" value="ECO:0007669"/>
    <property type="project" value="UniProtKB-SubCell"/>
</dbReference>
<dbReference type="GO" id="GO:0008270">
    <property type="term" value="F:zinc ion binding"/>
    <property type="evidence" value="ECO:0007669"/>
    <property type="project" value="UniProtKB-UniRule"/>
</dbReference>
<keyword evidence="2 6" id="KW-0479">Metal-binding</keyword>
<dbReference type="SMART" id="SM00575">
    <property type="entry name" value="ZnF_PMZ"/>
    <property type="match status" value="1"/>
</dbReference>
<evidence type="ECO:0000256" key="3">
    <source>
        <dbReference type="ARBA" id="ARBA00022771"/>
    </source>
</evidence>